<feature type="non-terminal residue" evidence="7">
    <location>
        <position position="421"/>
    </location>
</feature>
<evidence type="ECO:0000256" key="1">
    <source>
        <dbReference type="ARBA" id="ARBA00007227"/>
    </source>
</evidence>
<keyword evidence="3" id="KW-0238">DNA-binding</keyword>
<dbReference type="GO" id="GO:0005829">
    <property type="term" value="C:cytosol"/>
    <property type="evidence" value="ECO:0007669"/>
    <property type="project" value="TreeGrafter"/>
</dbReference>
<dbReference type="SUPFAM" id="SSF47413">
    <property type="entry name" value="lambda repressor-like DNA-binding domains"/>
    <property type="match status" value="1"/>
</dbReference>
<keyword evidence="4" id="KW-0804">Transcription</keyword>
<dbReference type="Gene3D" id="1.10.260.40">
    <property type="entry name" value="lambda repressor-like DNA-binding domains"/>
    <property type="match status" value="1"/>
</dbReference>
<dbReference type="Pfam" id="PF09856">
    <property type="entry name" value="ScfRs"/>
    <property type="match status" value="1"/>
</dbReference>
<dbReference type="PROSITE" id="PS50943">
    <property type="entry name" value="HTH_CROC1"/>
    <property type="match status" value="1"/>
</dbReference>
<name>A0A382H5Q8_9ZZZZ</name>
<evidence type="ECO:0000313" key="7">
    <source>
        <dbReference type="EMBL" id="SVB82247.1"/>
    </source>
</evidence>
<reference evidence="7" key="1">
    <citation type="submission" date="2018-05" db="EMBL/GenBank/DDBJ databases">
        <authorList>
            <person name="Lanie J.A."/>
            <person name="Ng W.-L."/>
            <person name="Kazmierczak K.M."/>
            <person name="Andrzejewski T.M."/>
            <person name="Davidsen T.M."/>
            <person name="Wayne K.J."/>
            <person name="Tettelin H."/>
            <person name="Glass J.I."/>
            <person name="Rusch D."/>
            <person name="Podicherti R."/>
            <person name="Tsui H.-C.T."/>
            <person name="Winkler M.E."/>
        </authorList>
    </citation>
    <scope>NUCLEOTIDE SEQUENCE</scope>
</reference>
<comment type="similarity">
    <text evidence="1">Belongs to the short-chain fatty acyl-CoA assimilation regulator (ScfR) family.</text>
</comment>
<dbReference type="GO" id="GO:0003700">
    <property type="term" value="F:DNA-binding transcription factor activity"/>
    <property type="evidence" value="ECO:0007669"/>
    <property type="project" value="TreeGrafter"/>
</dbReference>
<feature type="compositionally biased region" description="Polar residues" evidence="5">
    <location>
        <begin position="1"/>
        <end position="10"/>
    </location>
</feature>
<evidence type="ECO:0000256" key="2">
    <source>
        <dbReference type="ARBA" id="ARBA00023015"/>
    </source>
</evidence>
<evidence type="ECO:0000256" key="5">
    <source>
        <dbReference type="SAM" id="MobiDB-lite"/>
    </source>
</evidence>
<dbReference type="InterPro" id="IPR050807">
    <property type="entry name" value="TransReg_Diox_bact_type"/>
</dbReference>
<proteinExistence type="inferred from homology"/>
<dbReference type="EMBL" id="UINC01059155">
    <property type="protein sequence ID" value="SVB82247.1"/>
    <property type="molecule type" value="Genomic_DNA"/>
</dbReference>
<dbReference type="InterPro" id="IPR010982">
    <property type="entry name" value="Lambda_DNA-bd_dom_sf"/>
</dbReference>
<dbReference type="GO" id="GO:0003677">
    <property type="term" value="F:DNA binding"/>
    <property type="evidence" value="ECO:0007669"/>
    <property type="project" value="UniProtKB-KW"/>
</dbReference>
<evidence type="ECO:0000259" key="6">
    <source>
        <dbReference type="PROSITE" id="PS50943"/>
    </source>
</evidence>
<feature type="region of interest" description="Disordered" evidence="5">
    <location>
        <begin position="1"/>
        <end position="23"/>
    </location>
</feature>
<dbReference type="InterPro" id="IPR010359">
    <property type="entry name" value="IrrE_HExxH"/>
</dbReference>
<sequence>MEHHNLSNIGSKVRKERRSKGLSQSDLSKNLGISASYLNLIESGRRTITVPLLIKIGNELSLSLKDLTIESNKRLLSDVMEVLSNELFEDLDITNHDTTEFISNNPNIAKALLALNDTYRSLRDDTQNRLEELDVRSSVKERKLSRLPVEIVSDFLQENKNYFDSLEKKAENIRQKIYFEEGHRTIGHSLIQYLLNEHNTKVKVITPNEDEKSVKKYDKNKNILFISEMLNYSSRNFHLAYQIAFFEGEEDINKIINLKKISSQDVISLLKISLLNYLASAILMPYDDFLVTAKRFRYDAELLMHHFATSFEQVTHRLTNLQKPGNEGIPFHFVKTDNAGNVSKRFSLSGIHIPRHGGACPRWNVYSAFSSPGKINTQISRMPDGKVYFCIARAFEKGIEKYGAIKSFVSIGLGCDVRYAK</sequence>
<dbReference type="PANTHER" id="PTHR46797">
    <property type="entry name" value="HTH-TYPE TRANSCRIPTIONAL REGULATOR"/>
    <property type="match status" value="1"/>
</dbReference>
<keyword evidence="2" id="KW-0805">Transcription regulation</keyword>
<evidence type="ECO:0000256" key="4">
    <source>
        <dbReference type="ARBA" id="ARBA00023163"/>
    </source>
</evidence>
<dbReference type="SMART" id="SM00530">
    <property type="entry name" value="HTH_XRE"/>
    <property type="match status" value="1"/>
</dbReference>
<dbReference type="InterPro" id="IPR018653">
    <property type="entry name" value="ScfR_C"/>
</dbReference>
<gene>
    <name evidence="7" type="ORF">METZ01_LOCUS235101</name>
</gene>
<dbReference type="PANTHER" id="PTHR46797:SF23">
    <property type="entry name" value="HTH-TYPE TRANSCRIPTIONAL REGULATOR SUTR"/>
    <property type="match status" value="1"/>
</dbReference>
<dbReference type="AlphaFoldDB" id="A0A382H5Q8"/>
<dbReference type="InterPro" id="IPR001387">
    <property type="entry name" value="Cro/C1-type_HTH"/>
</dbReference>
<protein>
    <recommendedName>
        <fullName evidence="6">HTH cro/C1-type domain-containing protein</fullName>
    </recommendedName>
</protein>
<dbReference type="Pfam" id="PF01381">
    <property type="entry name" value="HTH_3"/>
    <property type="match status" value="1"/>
</dbReference>
<evidence type="ECO:0000256" key="3">
    <source>
        <dbReference type="ARBA" id="ARBA00023125"/>
    </source>
</evidence>
<organism evidence="7">
    <name type="scientific">marine metagenome</name>
    <dbReference type="NCBI Taxonomy" id="408172"/>
    <lineage>
        <taxon>unclassified sequences</taxon>
        <taxon>metagenomes</taxon>
        <taxon>ecological metagenomes</taxon>
    </lineage>
</organism>
<dbReference type="CDD" id="cd00093">
    <property type="entry name" value="HTH_XRE"/>
    <property type="match status" value="1"/>
</dbReference>
<dbReference type="Pfam" id="PF06114">
    <property type="entry name" value="Peptidase_M78"/>
    <property type="match status" value="1"/>
</dbReference>
<accession>A0A382H5Q8</accession>
<feature type="domain" description="HTH cro/C1-type" evidence="6">
    <location>
        <begin position="13"/>
        <end position="67"/>
    </location>
</feature>